<dbReference type="PRINTS" id="PR00032">
    <property type="entry name" value="HTHARAC"/>
</dbReference>
<dbReference type="PANTHER" id="PTHR43280:SF10">
    <property type="entry name" value="REGULATORY PROTEIN POCR"/>
    <property type="match status" value="1"/>
</dbReference>
<protein>
    <recommendedName>
        <fullName evidence="1">Stage 0 sporulation protein A homolog</fullName>
    </recommendedName>
</protein>
<dbReference type="GO" id="GO:0043565">
    <property type="term" value="F:sequence-specific DNA binding"/>
    <property type="evidence" value="ECO:0007669"/>
    <property type="project" value="InterPro"/>
</dbReference>
<accession>A0A4P6LRS6</accession>
<evidence type="ECO:0000259" key="7">
    <source>
        <dbReference type="PROSITE" id="PS01124"/>
    </source>
</evidence>
<dbReference type="InterPro" id="IPR011006">
    <property type="entry name" value="CheY-like_superfamily"/>
</dbReference>
<keyword evidence="4" id="KW-0804">Transcription</keyword>
<dbReference type="PROSITE" id="PS00041">
    <property type="entry name" value="HTH_ARAC_FAMILY_1"/>
    <property type="match status" value="1"/>
</dbReference>
<dbReference type="Gene3D" id="1.10.10.60">
    <property type="entry name" value="Homeodomain-like"/>
    <property type="match status" value="2"/>
</dbReference>
<dbReference type="EMBL" id="CP035945">
    <property type="protein sequence ID" value="QBE94851.1"/>
    <property type="molecule type" value="Genomic_DNA"/>
</dbReference>
<evidence type="ECO:0000256" key="5">
    <source>
        <dbReference type="ARBA" id="ARBA00024867"/>
    </source>
</evidence>
<evidence type="ECO:0000256" key="2">
    <source>
        <dbReference type="ARBA" id="ARBA00023015"/>
    </source>
</evidence>
<gene>
    <name evidence="9" type="primary">btr_1</name>
    <name evidence="9" type="ORF">PMF13cell1_00344</name>
</gene>
<evidence type="ECO:0000259" key="8">
    <source>
        <dbReference type="PROSITE" id="PS50110"/>
    </source>
</evidence>
<keyword evidence="3" id="KW-0238">DNA-binding</keyword>
<dbReference type="Pfam" id="PF12833">
    <property type="entry name" value="HTH_18"/>
    <property type="match status" value="1"/>
</dbReference>
<dbReference type="InterPro" id="IPR001789">
    <property type="entry name" value="Sig_transdc_resp-reg_receiver"/>
</dbReference>
<dbReference type="CDD" id="cd17536">
    <property type="entry name" value="REC_YesN-like"/>
    <property type="match status" value="1"/>
</dbReference>
<dbReference type="InterPro" id="IPR018060">
    <property type="entry name" value="HTH_AraC"/>
</dbReference>
<evidence type="ECO:0000313" key="9">
    <source>
        <dbReference type="EMBL" id="QBE94851.1"/>
    </source>
</evidence>
<sequence length="550" mass="64555">MREKETQNRKYKLLVVDDEPFISDSMKELFETELGDIFEVFNCYHPKKALQIFEYRLPNLVVSDVKMPKMTGIEMAEKMRKIKPDVHVLFLSGYDEFELVYSAIKQNADDYILKTEGDATILAAVRKMAELIRHENLFMEEYESSQNKITYMEPVFKQQALVHILDGSIVSTEDFDKVMADLENPLPAKGQLLLLIGSLKEKVSQKLQENILETVEQMLYKAWDEKKIGYIHKVMYGDSFVWILETGEEELSGLLFVTVLDIQKIIQQKLSLQMRFVIAENGVLWKELNRKYNDLWYEMQGQVLNEDNSVVMENRKEDAAEKFNGESVEVERIFCALTEKISLLEKILSQENFEDFCTVQEEILQVLENSRRHSMYALELYYSLGNMLVSYINRKNIRMELASRIQLVELFDPGAFETWKEAADYIRKLVQVMKELHEITDQNTQITINEKIKAYILSHLSEELSLTVIGQVMGFNPVYLSRVFKQYEHISIRDYIEKQRIELGMRLIKNSRLKIYEVAEVCGYQNPAYFIKIFKEHYGITPQECRKNKM</sequence>
<dbReference type="GO" id="GO:0000160">
    <property type="term" value="P:phosphorelay signal transduction system"/>
    <property type="evidence" value="ECO:0007669"/>
    <property type="project" value="InterPro"/>
</dbReference>
<comment type="function">
    <text evidence="5">May play the central regulatory role in sporulation. It may be an element of the effector pathway responsible for the activation of sporulation genes in response to nutritional stress. Spo0A may act in concert with spo0H (a sigma factor) to control the expression of some genes that are critical to the sporulation process.</text>
</comment>
<keyword evidence="2" id="KW-0805">Transcription regulation</keyword>
<dbReference type="KEGG" id="bpro:PMF13cell1_00344"/>
<organism evidence="9 10">
    <name type="scientific">Blautia producta</name>
    <dbReference type="NCBI Taxonomy" id="33035"/>
    <lineage>
        <taxon>Bacteria</taxon>
        <taxon>Bacillati</taxon>
        <taxon>Bacillota</taxon>
        <taxon>Clostridia</taxon>
        <taxon>Lachnospirales</taxon>
        <taxon>Lachnospiraceae</taxon>
        <taxon>Blautia</taxon>
    </lineage>
</organism>
<feature type="domain" description="HTH araC/xylS-type" evidence="7">
    <location>
        <begin position="450"/>
        <end position="548"/>
    </location>
</feature>
<evidence type="ECO:0000256" key="3">
    <source>
        <dbReference type="ARBA" id="ARBA00023125"/>
    </source>
</evidence>
<evidence type="ECO:0000256" key="4">
    <source>
        <dbReference type="ARBA" id="ARBA00023163"/>
    </source>
</evidence>
<dbReference type="InterPro" id="IPR018062">
    <property type="entry name" value="HTH_AraC-typ_CS"/>
</dbReference>
<dbReference type="InterPro" id="IPR009057">
    <property type="entry name" value="Homeodomain-like_sf"/>
</dbReference>
<dbReference type="Pfam" id="PF00072">
    <property type="entry name" value="Response_reg"/>
    <property type="match status" value="1"/>
</dbReference>
<dbReference type="SUPFAM" id="SSF52172">
    <property type="entry name" value="CheY-like"/>
    <property type="match status" value="1"/>
</dbReference>
<reference evidence="9 10" key="1">
    <citation type="submission" date="2019-01" db="EMBL/GenBank/DDBJ databases">
        <title>PMF-metabolizing Aryl O-demethylase.</title>
        <authorList>
            <person name="Kim M."/>
        </authorList>
    </citation>
    <scope>NUCLEOTIDE SEQUENCE [LARGE SCALE GENOMIC DNA]</scope>
    <source>
        <strain evidence="9 10">PMF1</strain>
    </source>
</reference>
<feature type="domain" description="Response regulatory" evidence="8">
    <location>
        <begin position="12"/>
        <end position="129"/>
    </location>
</feature>
<dbReference type="InterPro" id="IPR020449">
    <property type="entry name" value="Tscrpt_reg_AraC-type_HTH"/>
</dbReference>
<feature type="modified residue" description="4-aspartylphosphate" evidence="6">
    <location>
        <position position="64"/>
    </location>
</feature>
<dbReference type="Proteomes" id="UP000289794">
    <property type="component" value="Chromosome"/>
</dbReference>
<dbReference type="GO" id="GO:0003700">
    <property type="term" value="F:DNA-binding transcription factor activity"/>
    <property type="evidence" value="ECO:0007669"/>
    <property type="project" value="InterPro"/>
</dbReference>
<evidence type="ECO:0000256" key="1">
    <source>
        <dbReference type="ARBA" id="ARBA00018672"/>
    </source>
</evidence>
<dbReference type="PROSITE" id="PS01124">
    <property type="entry name" value="HTH_ARAC_FAMILY_2"/>
    <property type="match status" value="1"/>
</dbReference>
<evidence type="ECO:0000256" key="6">
    <source>
        <dbReference type="PROSITE-ProRule" id="PRU00169"/>
    </source>
</evidence>
<dbReference type="RefSeq" id="WP_165392337.1">
    <property type="nucleotide sequence ID" value="NZ_CP035945.1"/>
</dbReference>
<dbReference type="Gene3D" id="3.40.50.2300">
    <property type="match status" value="1"/>
</dbReference>
<dbReference type="PROSITE" id="PS50110">
    <property type="entry name" value="RESPONSE_REGULATORY"/>
    <property type="match status" value="1"/>
</dbReference>
<dbReference type="SUPFAM" id="SSF46689">
    <property type="entry name" value="Homeodomain-like"/>
    <property type="match status" value="2"/>
</dbReference>
<dbReference type="SMART" id="SM00342">
    <property type="entry name" value="HTH_ARAC"/>
    <property type="match status" value="1"/>
</dbReference>
<evidence type="ECO:0000313" key="10">
    <source>
        <dbReference type="Proteomes" id="UP000289794"/>
    </source>
</evidence>
<dbReference type="SMART" id="SM00448">
    <property type="entry name" value="REC"/>
    <property type="match status" value="1"/>
</dbReference>
<keyword evidence="6" id="KW-0597">Phosphoprotein</keyword>
<dbReference type="AlphaFoldDB" id="A0A4P6LRS6"/>
<proteinExistence type="predicted"/>
<name>A0A4P6LRS6_9FIRM</name>
<dbReference type="PANTHER" id="PTHR43280">
    <property type="entry name" value="ARAC-FAMILY TRANSCRIPTIONAL REGULATOR"/>
    <property type="match status" value="1"/>
</dbReference>